<dbReference type="STRING" id="299467.A0A443S1K0"/>
<dbReference type="SMART" id="SM00709">
    <property type="entry name" value="Zpr1"/>
    <property type="match status" value="1"/>
</dbReference>
<name>A0A443S1K0_9ACAR</name>
<dbReference type="InterPro" id="IPR040141">
    <property type="entry name" value="ZPR1"/>
</dbReference>
<dbReference type="Proteomes" id="UP000288716">
    <property type="component" value="Unassembled WGS sequence"/>
</dbReference>
<dbReference type="Gene3D" id="2.60.120.1040">
    <property type="entry name" value="ZPR1, A/B domain"/>
    <property type="match status" value="2"/>
</dbReference>
<dbReference type="VEuPathDB" id="VectorBase:LDEU010645"/>
<evidence type="ECO:0000313" key="7">
    <source>
        <dbReference type="Proteomes" id="UP000288716"/>
    </source>
</evidence>
<dbReference type="GO" id="GO:0008270">
    <property type="term" value="F:zinc ion binding"/>
    <property type="evidence" value="ECO:0007669"/>
    <property type="project" value="UniProtKB-KW"/>
</dbReference>
<comment type="caution">
    <text evidence="6">The sequence shown here is derived from an EMBL/GenBank/DDBJ whole genome shotgun (WGS) entry which is preliminary data.</text>
</comment>
<evidence type="ECO:0000256" key="3">
    <source>
        <dbReference type="ARBA" id="ARBA00022771"/>
    </source>
</evidence>
<evidence type="ECO:0000256" key="1">
    <source>
        <dbReference type="ARBA" id="ARBA00008354"/>
    </source>
</evidence>
<proteinExistence type="inferred from homology"/>
<keyword evidence="3" id="KW-0863">Zinc-finger</keyword>
<dbReference type="InterPro" id="IPR004457">
    <property type="entry name" value="Znf_ZPR1"/>
</dbReference>
<keyword evidence="4" id="KW-0862">Zinc</keyword>
<evidence type="ECO:0000313" key="6">
    <source>
        <dbReference type="EMBL" id="RWS21395.1"/>
    </source>
</evidence>
<feature type="domain" description="Zinc finger ZPR1-type" evidence="5">
    <location>
        <begin position="87"/>
        <end position="242"/>
    </location>
</feature>
<dbReference type="PANTHER" id="PTHR10876">
    <property type="entry name" value="ZINC FINGER PROTEIN ZPR1"/>
    <property type="match status" value="1"/>
</dbReference>
<dbReference type="AlphaFoldDB" id="A0A443S1K0"/>
<sequence>MKFSEFIGKLVRLKMLNEPFTFILDDPSGNSFVQNPLAPEPDPKMQIKHYVRTLEQDKLIGCVSSENNENDADKDFNITGEVLTFPTNCSECNAPCFTNMKVTTIPYFKEVIIMATNCEACGERTNEIRSGAGIEEKGVKITKFIRDENDLKLDVVRSDTCSVSIPEVDVEVSFSGNGRYTTVEGLIQSIKEELKRTNPFICGDSATNDTKEKMDALFNKLESLVGLTVILDDPCGNSFVEKADSVQNYERTFEQNEELGLNDMKTENYTSSS</sequence>
<dbReference type="GO" id="GO:0005634">
    <property type="term" value="C:nucleus"/>
    <property type="evidence" value="ECO:0007669"/>
    <property type="project" value="TreeGrafter"/>
</dbReference>
<evidence type="ECO:0000259" key="5">
    <source>
        <dbReference type="SMART" id="SM00709"/>
    </source>
</evidence>
<evidence type="ECO:0000256" key="4">
    <source>
        <dbReference type="ARBA" id="ARBA00022833"/>
    </source>
</evidence>
<protein>
    <submittedName>
        <fullName evidence="6">Zinc finger protein ZPR1-like protein</fullName>
    </submittedName>
</protein>
<gene>
    <name evidence="6" type="ORF">B4U80_06732</name>
</gene>
<dbReference type="Gene3D" id="2.20.25.420">
    <property type="entry name" value="ZPR1, zinc finger domain"/>
    <property type="match status" value="1"/>
</dbReference>
<comment type="similarity">
    <text evidence="1">Belongs to the ZPR1 family.</text>
</comment>
<dbReference type="Pfam" id="PF22794">
    <property type="entry name" value="jr-ZPR1"/>
    <property type="match status" value="2"/>
</dbReference>
<accession>A0A443S1K0</accession>
<dbReference type="OrthoDB" id="308464at2759"/>
<keyword evidence="2" id="KW-0479">Metal-binding</keyword>
<dbReference type="FunFam" id="2.20.25.420:FF:000003">
    <property type="entry name" value="zinc finger protein ZPR1"/>
    <property type="match status" value="1"/>
</dbReference>
<dbReference type="EMBL" id="NCKV01012446">
    <property type="protein sequence ID" value="RWS21395.1"/>
    <property type="molecule type" value="Genomic_DNA"/>
</dbReference>
<dbReference type="NCBIfam" id="TIGR00310">
    <property type="entry name" value="ZPR1_znf"/>
    <property type="match status" value="1"/>
</dbReference>
<reference evidence="6 7" key="1">
    <citation type="journal article" date="2018" name="Gigascience">
        <title>Genomes of trombidid mites reveal novel predicted allergens and laterally-transferred genes associated with secondary metabolism.</title>
        <authorList>
            <person name="Dong X."/>
            <person name="Chaisiri K."/>
            <person name="Xia D."/>
            <person name="Armstrong S.D."/>
            <person name="Fang Y."/>
            <person name="Donnelly M.J."/>
            <person name="Kadowaki T."/>
            <person name="McGarry J.W."/>
            <person name="Darby A.C."/>
            <person name="Makepeace B.L."/>
        </authorList>
    </citation>
    <scope>NUCLEOTIDE SEQUENCE [LARGE SCALE GENOMIC DNA]</scope>
    <source>
        <strain evidence="6">UoL-UT</strain>
    </source>
</reference>
<dbReference type="InterPro" id="IPR042451">
    <property type="entry name" value="ZPR1_A/B_dom"/>
</dbReference>
<dbReference type="InterPro" id="IPR056180">
    <property type="entry name" value="ZPR1_jr_dom"/>
</dbReference>
<keyword evidence="7" id="KW-1185">Reference proteome</keyword>
<organism evidence="6 7">
    <name type="scientific">Leptotrombidium deliense</name>
    <dbReference type="NCBI Taxonomy" id="299467"/>
    <lineage>
        <taxon>Eukaryota</taxon>
        <taxon>Metazoa</taxon>
        <taxon>Ecdysozoa</taxon>
        <taxon>Arthropoda</taxon>
        <taxon>Chelicerata</taxon>
        <taxon>Arachnida</taxon>
        <taxon>Acari</taxon>
        <taxon>Acariformes</taxon>
        <taxon>Trombidiformes</taxon>
        <taxon>Prostigmata</taxon>
        <taxon>Anystina</taxon>
        <taxon>Parasitengona</taxon>
        <taxon>Trombiculoidea</taxon>
        <taxon>Trombiculidae</taxon>
        <taxon>Leptotrombidium</taxon>
    </lineage>
</organism>
<dbReference type="Pfam" id="PF03367">
    <property type="entry name" value="Zn_ribbon_ZPR1"/>
    <property type="match status" value="1"/>
</dbReference>
<evidence type="ECO:0000256" key="2">
    <source>
        <dbReference type="ARBA" id="ARBA00022723"/>
    </source>
</evidence>
<dbReference type="PANTHER" id="PTHR10876:SF0">
    <property type="entry name" value="ZINC FINGER PROTEIN ZPR1"/>
    <property type="match status" value="1"/>
</dbReference>
<dbReference type="InterPro" id="IPR042452">
    <property type="entry name" value="ZPR1_Znf1/2"/>
</dbReference>